<dbReference type="EMBL" id="CABEHT010000001">
    <property type="protein sequence ID" value="VTS25038.1"/>
    <property type="molecule type" value="Genomic_DNA"/>
</dbReference>
<dbReference type="AlphaFoldDB" id="A0A4U9YF64"/>
<sequence length="255" mass="29038">MKLSQYKAQARATLKGLPGKYQLFLLPILSFFFLISIQIHQNYLAEKEIQLSIFASIFPTILNIVSTLFTLSAAFTILKVIRHQQNKVSFSDLGLSFSSTFFWKIILLGLIRWLLLLVWSLIFLVGVGITGLAIYLYQIKGVSVALFPLIIGIITTLVGAAIAINRQYAYSKSQYILFDQLQAGSYTGLSDIIDKSVSLTKGYKWKNFLLHLSFLGWFILLLLSFGILIIYIYPYFMTSELYFYEDLITSNKEAK</sequence>
<name>A0A4U9YF64_9STRE</name>
<feature type="transmembrane region" description="Helical" evidence="1">
    <location>
        <begin position="208"/>
        <end position="233"/>
    </location>
</feature>
<accession>A0A4U9YF64</accession>
<proteinExistence type="predicted"/>
<evidence type="ECO:0000256" key="1">
    <source>
        <dbReference type="SAM" id="Phobius"/>
    </source>
</evidence>
<reference evidence="2 3" key="1">
    <citation type="submission" date="2019-05" db="EMBL/GenBank/DDBJ databases">
        <authorList>
            <consortium name="Pathogen Informatics"/>
        </authorList>
    </citation>
    <scope>NUCLEOTIDE SEQUENCE [LARGE SCALE GENOMIC DNA]</scope>
    <source>
        <strain evidence="2 3">NCTC5386</strain>
    </source>
</reference>
<feature type="transmembrane region" description="Helical" evidence="1">
    <location>
        <begin position="21"/>
        <end position="39"/>
    </location>
</feature>
<feature type="transmembrane region" description="Helical" evidence="1">
    <location>
        <begin position="51"/>
        <end position="78"/>
    </location>
</feature>
<dbReference type="PANTHER" id="PTHR40076:SF1">
    <property type="entry name" value="MEMBRANE PROTEIN"/>
    <property type="match status" value="1"/>
</dbReference>
<dbReference type="RefSeq" id="WP_077322610.1">
    <property type="nucleotide sequence ID" value="NZ_CABEHT010000001.1"/>
</dbReference>
<organism evidence="2 3">
    <name type="scientific">Streptococcus pseudoporcinus</name>
    <dbReference type="NCBI Taxonomy" id="361101"/>
    <lineage>
        <taxon>Bacteria</taxon>
        <taxon>Bacillati</taxon>
        <taxon>Bacillota</taxon>
        <taxon>Bacilli</taxon>
        <taxon>Lactobacillales</taxon>
        <taxon>Streptococcaceae</taxon>
        <taxon>Streptococcus</taxon>
    </lineage>
</organism>
<gene>
    <name evidence="2" type="ORF">NCTC5386_02038</name>
</gene>
<protein>
    <submittedName>
        <fullName evidence="2">Membrane protein</fullName>
    </submittedName>
</protein>
<keyword evidence="1" id="KW-1133">Transmembrane helix</keyword>
<dbReference type="PANTHER" id="PTHR40076">
    <property type="entry name" value="MEMBRANE PROTEIN-RELATED"/>
    <property type="match status" value="1"/>
</dbReference>
<evidence type="ECO:0000313" key="3">
    <source>
        <dbReference type="Proteomes" id="UP000394068"/>
    </source>
</evidence>
<dbReference type="Proteomes" id="UP000394068">
    <property type="component" value="Unassembled WGS sequence"/>
</dbReference>
<feature type="transmembrane region" description="Helical" evidence="1">
    <location>
        <begin position="144"/>
        <end position="164"/>
    </location>
</feature>
<dbReference type="Pfam" id="PF06161">
    <property type="entry name" value="DUF975"/>
    <property type="match status" value="1"/>
</dbReference>
<keyword evidence="1" id="KW-0472">Membrane</keyword>
<dbReference type="InterPro" id="IPR010380">
    <property type="entry name" value="DUF975"/>
</dbReference>
<keyword evidence="1" id="KW-0812">Transmembrane</keyword>
<feature type="transmembrane region" description="Helical" evidence="1">
    <location>
        <begin position="117"/>
        <end position="137"/>
    </location>
</feature>
<evidence type="ECO:0000313" key="2">
    <source>
        <dbReference type="EMBL" id="VTS25038.1"/>
    </source>
</evidence>
<feature type="transmembrane region" description="Helical" evidence="1">
    <location>
        <begin position="90"/>
        <end position="111"/>
    </location>
</feature>